<dbReference type="AlphaFoldDB" id="A0A0G3GQM8"/>
<keyword evidence="1" id="KW-1133">Transmembrane helix</keyword>
<proteinExistence type="predicted"/>
<feature type="transmembrane region" description="Helical" evidence="1">
    <location>
        <begin position="20"/>
        <end position="41"/>
    </location>
</feature>
<dbReference type="PATRIC" id="fig|587753.11.peg.4842"/>
<dbReference type="GO" id="GO:0010468">
    <property type="term" value="P:regulation of gene expression"/>
    <property type="evidence" value="ECO:0007669"/>
    <property type="project" value="InterPro"/>
</dbReference>
<feature type="transmembrane region" description="Helical" evidence="1">
    <location>
        <begin position="298"/>
        <end position="326"/>
    </location>
</feature>
<dbReference type="NCBIfam" id="TIGR03082">
    <property type="entry name" value="Gneg_AbrB_dup"/>
    <property type="match status" value="2"/>
</dbReference>
<protein>
    <submittedName>
        <fullName evidence="2">Membrane protein</fullName>
    </submittedName>
</protein>
<feature type="transmembrane region" description="Helical" evidence="1">
    <location>
        <begin position="53"/>
        <end position="72"/>
    </location>
</feature>
<gene>
    <name evidence="2" type="ORF">VM99_23605</name>
</gene>
<dbReference type="InterPro" id="IPR007820">
    <property type="entry name" value="AbrB_fam"/>
</dbReference>
<dbReference type="Pfam" id="PF05145">
    <property type="entry name" value="AbrB"/>
    <property type="match status" value="1"/>
</dbReference>
<keyword evidence="1" id="KW-0472">Membrane</keyword>
<dbReference type="PIRSF" id="PIRSF038991">
    <property type="entry name" value="Protein_AbrB"/>
    <property type="match status" value="1"/>
</dbReference>
<dbReference type="EMBL" id="CP011020">
    <property type="protein sequence ID" value="AKK01843.1"/>
    <property type="molecule type" value="Genomic_DNA"/>
</dbReference>
<keyword evidence="1" id="KW-0812">Transmembrane</keyword>
<accession>A0A0G3GQM8</accession>
<reference evidence="2 3" key="1">
    <citation type="journal article" date="2015" name="Stand. Genomic Sci.">
        <title>Complete genome of Pseudomonas chlororaphis strain UFB2, a soil bacterium with antibacterial activity against bacterial canker pathogen of tomato.</title>
        <authorList>
            <person name="Deng P."/>
            <person name="Wang X."/>
            <person name="Baird S.M."/>
            <person name="Lu S.E."/>
        </authorList>
    </citation>
    <scope>NUCLEOTIDE SEQUENCE [LARGE SCALE GENOMIC DNA]</scope>
    <source>
        <strain evidence="2 3">UFB2</strain>
    </source>
</reference>
<sequence>MGRWWATPVVGAAGAWLASVFHWPLPWIIGSMLAVILVRCLGGPLGEIPYGRLSGQWMIATSIGLHFTPAVLEQILGHFVMMASAAVPTMLLALLGIAFMQRRGMDLTTAFFAFMPANFSEMIQAGIRHKANVSQIAAAHSMRLVLIVLCVPPAMFFTAQVSPSVVPARLPSDWHWLLPLLAGGALTAVIWKRCRLPNPWMFGPMACCAVVTAACNVQTALPVELSHYGQLMIGCALGGYFDRQFFRSSPAFLLKVSVFTVIMIMSTVGLAALIGLWLHVPLMTLALGMMPGSSTEMYLTAEALNLAVGVVTAMQIMRLVVVMLCAEPIHGAWLKYLRNRRM</sequence>
<dbReference type="PANTHER" id="PTHR38457">
    <property type="entry name" value="REGULATOR ABRB-RELATED"/>
    <property type="match status" value="1"/>
</dbReference>
<name>A0A0G3GQM8_9PSED</name>
<dbReference type="Proteomes" id="UP000035212">
    <property type="component" value="Chromosome"/>
</dbReference>
<feature type="transmembrane region" description="Helical" evidence="1">
    <location>
        <begin position="174"/>
        <end position="191"/>
    </location>
</feature>
<feature type="transmembrane region" description="Helical" evidence="1">
    <location>
        <begin position="252"/>
        <end position="278"/>
    </location>
</feature>
<reference evidence="3" key="2">
    <citation type="submission" date="2015-03" db="EMBL/GenBank/DDBJ databases">
        <authorList>
            <person name="Deng P."/>
            <person name="Lu S."/>
        </authorList>
    </citation>
    <scope>NUCLEOTIDE SEQUENCE [LARGE SCALE GENOMIC DNA]</scope>
    <source>
        <strain evidence="3">UFB2</strain>
    </source>
</reference>
<dbReference type="PANTHER" id="PTHR38457:SF1">
    <property type="entry name" value="REGULATOR ABRB-RELATED"/>
    <property type="match status" value="1"/>
</dbReference>
<evidence type="ECO:0000313" key="2">
    <source>
        <dbReference type="EMBL" id="AKK01843.1"/>
    </source>
</evidence>
<feature type="transmembrane region" description="Helical" evidence="1">
    <location>
        <begin position="144"/>
        <end position="162"/>
    </location>
</feature>
<evidence type="ECO:0000256" key="1">
    <source>
        <dbReference type="SAM" id="Phobius"/>
    </source>
</evidence>
<evidence type="ECO:0000313" key="3">
    <source>
        <dbReference type="Proteomes" id="UP000035212"/>
    </source>
</evidence>
<feature type="transmembrane region" description="Helical" evidence="1">
    <location>
        <begin position="78"/>
        <end position="99"/>
    </location>
</feature>
<organism evidence="2 3">
    <name type="scientific">Pseudomonas chlororaphis</name>
    <dbReference type="NCBI Taxonomy" id="587753"/>
    <lineage>
        <taxon>Bacteria</taxon>
        <taxon>Pseudomonadati</taxon>
        <taxon>Pseudomonadota</taxon>
        <taxon>Gammaproteobacteria</taxon>
        <taxon>Pseudomonadales</taxon>
        <taxon>Pseudomonadaceae</taxon>
        <taxon>Pseudomonas</taxon>
    </lineage>
</organism>
<dbReference type="InterPro" id="IPR017516">
    <property type="entry name" value="AbrB_dup"/>
</dbReference>
<dbReference type="GO" id="GO:0016020">
    <property type="term" value="C:membrane"/>
    <property type="evidence" value="ECO:0007669"/>
    <property type="project" value="InterPro"/>
</dbReference>